<dbReference type="Gene3D" id="3.30.40.10">
    <property type="entry name" value="Zinc/RING finger domain, C3HC4 (zinc finger)"/>
    <property type="match status" value="1"/>
</dbReference>
<keyword evidence="6" id="KW-1185">Reference proteome</keyword>
<feature type="domain" description="RING-type" evidence="4">
    <location>
        <begin position="912"/>
        <end position="952"/>
    </location>
</feature>
<feature type="region of interest" description="Disordered" evidence="3">
    <location>
        <begin position="155"/>
        <end position="190"/>
    </location>
</feature>
<proteinExistence type="predicted"/>
<gene>
    <name evidence="5" type="ORF">SO802_033628</name>
</gene>
<dbReference type="GO" id="GO:0008270">
    <property type="term" value="F:zinc ion binding"/>
    <property type="evidence" value="ECO:0007669"/>
    <property type="project" value="UniProtKB-KW"/>
</dbReference>
<dbReference type="InterPro" id="IPR001841">
    <property type="entry name" value="Znf_RING"/>
</dbReference>
<dbReference type="InterPro" id="IPR046527">
    <property type="entry name" value="PIR2-like_helical"/>
</dbReference>
<evidence type="ECO:0000256" key="1">
    <source>
        <dbReference type="PROSITE-ProRule" id="PRU00175"/>
    </source>
</evidence>
<protein>
    <recommendedName>
        <fullName evidence="4">RING-type domain-containing protein</fullName>
    </recommendedName>
</protein>
<keyword evidence="2" id="KW-0175">Coiled coil</keyword>
<keyword evidence="1" id="KW-0862">Zinc</keyword>
<evidence type="ECO:0000259" key="4">
    <source>
        <dbReference type="PROSITE" id="PS50089"/>
    </source>
</evidence>
<feature type="region of interest" description="Disordered" evidence="3">
    <location>
        <begin position="374"/>
        <end position="409"/>
    </location>
</feature>
<reference evidence="5 6" key="1">
    <citation type="submission" date="2024-01" db="EMBL/GenBank/DDBJ databases">
        <title>A telomere-to-telomere, gap-free genome of sweet tea (Lithocarpus litseifolius).</title>
        <authorList>
            <person name="Zhou J."/>
        </authorList>
    </citation>
    <scope>NUCLEOTIDE SEQUENCE [LARGE SCALE GENOMIC DNA]</scope>
    <source>
        <strain evidence="5">Zhou-2022a</strain>
        <tissue evidence="5">Leaf</tissue>
    </source>
</reference>
<accession>A0AAW2BF89</accession>
<dbReference type="Pfam" id="PF13920">
    <property type="entry name" value="zf-C3HC4_3"/>
    <property type="match status" value="1"/>
</dbReference>
<feature type="coiled-coil region" evidence="2">
    <location>
        <begin position="666"/>
        <end position="876"/>
    </location>
</feature>
<sequence>MDNIATIPYLNGTDSLELPWLLSLDLMSLPSNPSRNSVVPLIVINSLISFANGLQFAAESDRVRPRLASASTAHQKAHFLRLGRKHKKSTQKIPQDLVPLTTSEIAKLYSQQKIDKETASFAHLLSLSNKGFMSVDSTGDLTLVVQEMDEVTDIGRKKGSKKGSVSVSAKDKGKNKRKLGDPSIGNPVNAPLSLTEFPRYEFSPEISQSSPCEVKLEAGLDQPKEGPETEASDPFDWEDDPLACQLEKILLSNLQEVFQNAIEKLVELGYSEEVAEKVISRGGLYFEGKDPVVNIMKDTLYFLEQGKDIGASRDNMFDDLQQLVEYTMLEIVGVLREVRPSLSAVEAMWLLLICDLNVPQAIALEGDPFSGSGRKDVLGESSSSSSIPQFKSEAQSSGTTLPNLKEPNFPKPSLLNAQNPLPKTVKFGSFSNLPNPKDLASERVTPEKESTVSLSFTVEKSFGTTEECVQPTEQSCTCEEKSGADRKGRAKKELAALRHKCIQMDKSYKTCGSKGSFRPGKHSSFGGFVLEKRLKPPSELAGVQMKNVVSKRGTEVGAEVPLADGSLPVSKIPSTLPATENAPTSTSSTAEMKSNPKAQVNTSKAPQIPDYYAGIPYDKSLGKYVPQDEKDELVLKLVPRLQELQDELQCWTEWANQKVMQAARRLGKDQAELKALRLEKEEAEEKKKEKKILEENTTKRLSEMENALGNATAEVEIADSTLRRLEVQNSVLKEELEAAKLQASESAASYQETVEREQMTLKKVQSWEGQKAALQEELGTKKEMVAELQKESGKAKNLYDKTEARWKQERMEKENLLAQAASIRQERERLEAQAKAEEEMIKQKAESEVQKYKEEIKKLEQKLSQMKMEADSSAIAALRSGTEASSSLTGSSGVQAMQCNQNPQGLKQERECAMCLSEEKTVIFLPCAHQLLCAKCNELHEKKGMIDCPACRAPIMLRFNVRFARP</sequence>
<dbReference type="AlphaFoldDB" id="A0AAW2BF89"/>
<dbReference type="EMBL" id="JAZDWU010000012">
    <property type="protein sequence ID" value="KAK9984103.1"/>
    <property type="molecule type" value="Genomic_DNA"/>
</dbReference>
<feature type="region of interest" description="Disordered" evidence="3">
    <location>
        <begin position="571"/>
        <end position="602"/>
    </location>
</feature>
<feature type="compositionally biased region" description="Polar residues" evidence="3">
    <location>
        <begin position="387"/>
        <end position="402"/>
    </location>
</feature>
<evidence type="ECO:0000256" key="3">
    <source>
        <dbReference type="SAM" id="MobiDB-lite"/>
    </source>
</evidence>
<evidence type="ECO:0000256" key="2">
    <source>
        <dbReference type="SAM" id="Coils"/>
    </source>
</evidence>
<comment type="caution">
    <text evidence="5">The sequence shown here is derived from an EMBL/GenBank/DDBJ whole genome shotgun (WGS) entry which is preliminary data.</text>
</comment>
<dbReference type="PANTHER" id="PTHR46405">
    <property type="entry name" value="OS05G0141500 PROTEIN"/>
    <property type="match status" value="1"/>
</dbReference>
<name>A0AAW2BF89_9ROSI</name>
<evidence type="ECO:0000313" key="6">
    <source>
        <dbReference type="Proteomes" id="UP001459277"/>
    </source>
</evidence>
<organism evidence="5 6">
    <name type="scientific">Lithocarpus litseifolius</name>
    <dbReference type="NCBI Taxonomy" id="425828"/>
    <lineage>
        <taxon>Eukaryota</taxon>
        <taxon>Viridiplantae</taxon>
        <taxon>Streptophyta</taxon>
        <taxon>Embryophyta</taxon>
        <taxon>Tracheophyta</taxon>
        <taxon>Spermatophyta</taxon>
        <taxon>Magnoliopsida</taxon>
        <taxon>eudicotyledons</taxon>
        <taxon>Gunneridae</taxon>
        <taxon>Pentapetalae</taxon>
        <taxon>rosids</taxon>
        <taxon>fabids</taxon>
        <taxon>Fagales</taxon>
        <taxon>Fagaceae</taxon>
        <taxon>Lithocarpus</taxon>
    </lineage>
</organism>
<dbReference type="PROSITE" id="PS50089">
    <property type="entry name" value="ZF_RING_2"/>
    <property type="match status" value="1"/>
</dbReference>
<evidence type="ECO:0000313" key="5">
    <source>
        <dbReference type="EMBL" id="KAK9984103.1"/>
    </source>
</evidence>
<dbReference type="Pfam" id="PF20235">
    <property type="entry name" value="PIR2-like_helical"/>
    <property type="match status" value="1"/>
</dbReference>
<dbReference type="PANTHER" id="PTHR46405:SF4">
    <property type="entry name" value="E3 UBIQUITIN-PROTEIN LIGASE RF298-RELATED"/>
    <property type="match status" value="1"/>
</dbReference>
<dbReference type="SUPFAM" id="SSF57850">
    <property type="entry name" value="RING/U-box"/>
    <property type="match status" value="1"/>
</dbReference>
<keyword evidence="1" id="KW-0863">Zinc-finger</keyword>
<dbReference type="CDD" id="cd23128">
    <property type="entry name" value="RING-HC_MIP1-like"/>
    <property type="match status" value="1"/>
</dbReference>
<dbReference type="Proteomes" id="UP001459277">
    <property type="component" value="Unassembled WGS sequence"/>
</dbReference>
<dbReference type="InterPro" id="IPR013083">
    <property type="entry name" value="Znf_RING/FYVE/PHD"/>
</dbReference>
<dbReference type="InterPro" id="IPR046934">
    <property type="entry name" value="PIR2-like"/>
</dbReference>
<keyword evidence="1" id="KW-0479">Metal-binding</keyword>
<feature type="compositionally biased region" description="Polar residues" evidence="3">
    <location>
        <begin position="572"/>
        <end position="602"/>
    </location>
</feature>